<dbReference type="Proteomes" id="UP000237466">
    <property type="component" value="Unassembled WGS sequence"/>
</dbReference>
<proteinExistence type="predicted"/>
<protein>
    <submittedName>
        <fullName evidence="1">Uncharacterized protein</fullName>
    </submittedName>
</protein>
<comment type="caution">
    <text evidence="1">The sequence shown here is derived from an EMBL/GenBank/DDBJ whole genome shotgun (WGS) entry which is preliminary data.</text>
</comment>
<evidence type="ECO:0000313" key="1">
    <source>
        <dbReference type="EMBL" id="POB47223.1"/>
    </source>
</evidence>
<name>A0A2S3R2A0_VIBVL</name>
<accession>A0A2S3R2A0</accession>
<dbReference type="EMBL" id="PDGH01000101">
    <property type="protein sequence ID" value="POB47223.1"/>
    <property type="molecule type" value="Genomic_DNA"/>
</dbReference>
<reference evidence="1 2" key="1">
    <citation type="journal article" date="2018" name="Front. Microbiol.">
        <title>Phylogeny of Vibrio vulnificus from the Analysis of the Core-Genome: Implications for Intra-Species Taxonomy.</title>
        <authorList>
            <person name="Roig F.J."/>
            <person name="Gonzalez-Candelas F."/>
            <person name="Sanjuan E."/>
            <person name="Fouz B."/>
            <person name="Feil E.J."/>
            <person name="Llorens C."/>
            <person name="Baker-Austin C."/>
            <person name="Oliver J.D."/>
            <person name="Danin-Poleg Y."/>
            <person name="Gibas C.J."/>
            <person name="Kashi Y."/>
            <person name="Gulig P.A."/>
            <person name="Morrison S.S."/>
            <person name="Amaro C."/>
        </authorList>
    </citation>
    <scope>NUCLEOTIDE SEQUENCE [LARGE SCALE GENOMIC DNA]</scope>
    <source>
        <strain evidence="1 2">CECT4608</strain>
    </source>
</reference>
<evidence type="ECO:0000313" key="2">
    <source>
        <dbReference type="Proteomes" id="UP000237466"/>
    </source>
</evidence>
<dbReference type="AlphaFoldDB" id="A0A2S3R2A0"/>
<sequence>MTIVFRQVKDRFDLSLFKSTNLLPGYGSHQNLSATQFEQINTLGSNLSSIWLSLGCLELNFGQVLGTHLDVKHHEHTIKVDYKGNILDENPTEDDIRMVAGILPQLELITKMVHQKIAYERPKESA</sequence>
<dbReference type="RefSeq" id="WP_043011202.1">
    <property type="nucleotide sequence ID" value="NZ_PDGH01000101.1"/>
</dbReference>
<organism evidence="1 2">
    <name type="scientific">Vibrio vulnificus</name>
    <dbReference type="NCBI Taxonomy" id="672"/>
    <lineage>
        <taxon>Bacteria</taxon>
        <taxon>Pseudomonadati</taxon>
        <taxon>Pseudomonadota</taxon>
        <taxon>Gammaproteobacteria</taxon>
        <taxon>Vibrionales</taxon>
        <taxon>Vibrionaceae</taxon>
        <taxon>Vibrio</taxon>
    </lineage>
</organism>
<gene>
    <name evidence="1" type="ORF">CRN52_14175</name>
</gene>